<dbReference type="AlphaFoldDB" id="A0A3E1Y7R2"/>
<evidence type="ECO:0000256" key="1">
    <source>
        <dbReference type="SAM" id="MobiDB-lite"/>
    </source>
</evidence>
<keyword evidence="4" id="KW-1185">Reference proteome</keyword>
<name>A0A3E1Y7R2_9BACT</name>
<gene>
    <name evidence="3" type="ORF">DVR12_16265</name>
</gene>
<evidence type="ECO:0000313" key="3">
    <source>
        <dbReference type="EMBL" id="RFS20908.1"/>
    </source>
</evidence>
<dbReference type="OrthoDB" id="10000552at2"/>
<comment type="caution">
    <text evidence="3">The sequence shown here is derived from an EMBL/GenBank/DDBJ whole genome shotgun (WGS) entry which is preliminary data.</text>
</comment>
<reference evidence="3 4" key="1">
    <citation type="submission" date="2018-07" db="EMBL/GenBank/DDBJ databases">
        <title>Chitinophaga K2CV101002-2 sp. nov., isolated from a monsoon evergreen broad-leaved forest soil.</title>
        <authorList>
            <person name="Lv Y."/>
        </authorList>
    </citation>
    <scope>NUCLEOTIDE SEQUENCE [LARGE SCALE GENOMIC DNA]</scope>
    <source>
        <strain evidence="3 4">GDMCC 1.1288</strain>
    </source>
</reference>
<feature type="chain" id="PRO_5017631130" evidence="2">
    <location>
        <begin position="20"/>
        <end position="117"/>
    </location>
</feature>
<feature type="compositionally biased region" description="Basic and acidic residues" evidence="1">
    <location>
        <begin position="93"/>
        <end position="102"/>
    </location>
</feature>
<evidence type="ECO:0000313" key="4">
    <source>
        <dbReference type="Proteomes" id="UP000260644"/>
    </source>
</evidence>
<evidence type="ECO:0000256" key="2">
    <source>
        <dbReference type="SAM" id="SignalP"/>
    </source>
</evidence>
<dbReference type="EMBL" id="QPMM01000009">
    <property type="protein sequence ID" value="RFS20908.1"/>
    <property type="molecule type" value="Genomic_DNA"/>
</dbReference>
<accession>A0A3E1Y7R2</accession>
<proteinExistence type="predicted"/>
<organism evidence="3 4">
    <name type="scientific">Chitinophaga silvatica</name>
    <dbReference type="NCBI Taxonomy" id="2282649"/>
    <lineage>
        <taxon>Bacteria</taxon>
        <taxon>Pseudomonadati</taxon>
        <taxon>Bacteroidota</taxon>
        <taxon>Chitinophagia</taxon>
        <taxon>Chitinophagales</taxon>
        <taxon>Chitinophagaceae</taxon>
        <taxon>Chitinophaga</taxon>
    </lineage>
</organism>
<dbReference type="Proteomes" id="UP000260644">
    <property type="component" value="Unassembled WGS sequence"/>
</dbReference>
<sequence length="117" mass="13064">MKANILLMLFCLLACAAYAQTVPEGTSIRQTKSFVNRFKEIQVLEQKSNASGNNRKIPPKKPSREIIFENYQPGKPGTPIRPVSKTNTIPSDKPTEKRKDSVTTKIFIPDQGTSTKN</sequence>
<dbReference type="RefSeq" id="WP_116976864.1">
    <property type="nucleotide sequence ID" value="NZ_QPMM01000009.1"/>
</dbReference>
<feature type="region of interest" description="Disordered" evidence="1">
    <location>
        <begin position="47"/>
        <end position="117"/>
    </location>
</feature>
<protein>
    <submittedName>
        <fullName evidence="3">Uncharacterized protein</fullName>
    </submittedName>
</protein>
<keyword evidence="2" id="KW-0732">Signal</keyword>
<feature type="signal peptide" evidence="2">
    <location>
        <begin position="1"/>
        <end position="19"/>
    </location>
</feature>